<feature type="region of interest" description="Disordered" evidence="1">
    <location>
        <begin position="28"/>
        <end position="63"/>
    </location>
</feature>
<keyword evidence="3" id="KW-1185">Reference proteome</keyword>
<evidence type="ECO:0000256" key="1">
    <source>
        <dbReference type="SAM" id="MobiDB-lite"/>
    </source>
</evidence>
<feature type="region of interest" description="Disordered" evidence="1">
    <location>
        <begin position="1"/>
        <end position="20"/>
    </location>
</feature>
<feature type="compositionally biased region" description="Polar residues" evidence="1">
    <location>
        <begin position="11"/>
        <end position="20"/>
    </location>
</feature>
<feature type="region of interest" description="Disordered" evidence="1">
    <location>
        <begin position="192"/>
        <end position="226"/>
    </location>
</feature>
<organism evidence="2 3">
    <name type="scientific">Oryza rufipogon</name>
    <name type="common">Brownbeard rice</name>
    <name type="synonym">Asian wild rice</name>
    <dbReference type="NCBI Taxonomy" id="4529"/>
    <lineage>
        <taxon>Eukaryota</taxon>
        <taxon>Viridiplantae</taxon>
        <taxon>Streptophyta</taxon>
        <taxon>Embryophyta</taxon>
        <taxon>Tracheophyta</taxon>
        <taxon>Spermatophyta</taxon>
        <taxon>Magnoliopsida</taxon>
        <taxon>Liliopsida</taxon>
        <taxon>Poales</taxon>
        <taxon>Poaceae</taxon>
        <taxon>BOP clade</taxon>
        <taxon>Oryzoideae</taxon>
        <taxon>Oryzeae</taxon>
        <taxon>Oryzinae</taxon>
        <taxon>Oryza</taxon>
    </lineage>
</organism>
<proteinExistence type="predicted"/>
<dbReference type="Proteomes" id="UP000008022">
    <property type="component" value="Unassembled WGS sequence"/>
</dbReference>
<feature type="compositionally biased region" description="Acidic residues" evidence="1">
    <location>
        <begin position="212"/>
        <end position="226"/>
    </location>
</feature>
<dbReference type="EnsemblPlants" id="ORUFI08G22110.1">
    <property type="protein sequence ID" value="ORUFI08G22110.1"/>
    <property type="gene ID" value="ORUFI08G22110"/>
</dbReference>
<sequence>MVSRTAAAASVETSRCGSRTAVTAPELQMASRTAATATDWIEDNDGGGGSRAPTPPPLPPPLAPDPNFLLCRPPFRGYSLHATLARRCAPAAASLALYSHIREASPPTPFIFSLLLAALASSSSPPSYPSAGFACLAAVCVAHAQAFKCNVLAHPIITPPDGAMEIAAVYDDCACARAVEVHRQEEYEEIVLTTEREREGAIPPQALPLAGEGDEVGNGDEEGGRG</sequence>
<dbReference type="Gramene" id="ORUFI08G22110.1">
    <property type="protein sequence ID" value="ORUFI08G22110.1"/>
    <property type="gene ID" value="ORUFI08G22110"/>
</dbReference>
<dbReference type="STRING" id="4529.A0A0E0QKX6"/>
<evidence type="ECO:0000313" key="2">
    <source>
        <dbReference type="EnsemblPlants" id="ORUFI08G22110.1"/>
    </source>
</evidence>
<name>A0A0E0QKX6_ORYRU</name>
<reference evidence="3" key="1">
    <citation type="submission" date="2013-06" db="EMBL/GenBank/DDBJ databases">
        <authorList>
            <person name="Zhao Q."/>
        </authorList>
    </citation>
    <scope>NUCLEOTIDE SEQUENCE</scope>
    <source>
        <strain evidence="3">cv. W1943</strain>
    </source>
</reference>
<protein>
    <submittedName>
        <fullName evidence="2">Uncharacterized protein</fullName>
    </submittedName>
</protein>
<reference evidence="2" key="2">
    <citation type="submission" date="2015-06" db="UniProtKB">
        <authorList>
            <consortium name="EnsemblPlants"/>
        </authorList>
    </citation>
    <scope>IDENTIFICATION</scope>
</reference>
<dbReference type="AlphaFoldDB" id="A0A0E0QKX6"/>
<accession>A0A0E0QKX6</accession>
<dbReference type="HOGENOM" id="CLU_106919_0_0_1"/>
<evidence type="ECO:0000313" key="3">
    <source>
        <dbReference type="Proteomes" id="UP000008022"/>
    </source>
</evidence>
<feature type="compositionally biased region" description="Pro residues" evidence="1">
    <location>
        <begin position="53"/>
        <end position="63"/>
    </location>
</feature>